<dbReference type="PANTHER" id="PTHR24222:SF76">
    <property type="entry name" value="MYCOBACTIN IMPORT ATP-BINDING_PERMEASE PROTEIN IRTB"/>
    <property type="match status" value="1"/>
</dbReference>
<dbReference type="PROSITE" id="PS50893">
    <property type="entry name" value="ABC_TRANSPORTER_2"/>
    <property type="match status" value="2"/>
</dbReference>
<feature type="transmembrane region" description="Helical" evidence="11">
    <location>
        <begin position="1271"/>
        <end position="1290"/>
    </location>
</feature>
<organism evidence="14 15">
    <name type="scientific">Caenorhabditis auriculariae</name>
    <dbReference type="NCBI Taxonomy" id="2777116"/>
    <lineage>
        <taxon>Eukaryota</taxon>
        <taxon>Metazoa</taxon>
        <taxon>Ecdysozoa</taxon>
        <taxon>Nematoda</taxon>
        <taxon>Chromadorea</taxon>
        <taxon>Rhabditida</taxon>
        <taxon>Rhabditina</taxon>
        <taxon>Rhabditomorpha</taxon>
        <taxon>Rhabditoidea</taxon>
        <taxon>Rhabditidae</taxon>
        <taxon>Peloderinae</taxon>
        <taxon>Caenorhabditis</taxon>
    </lineage>
</organism>
<feature type="transmembrane region" description="Helical" evidence="11">
    <location>
        <begin position="114"/>
        <end position="135"/>
    </location>
</feature>
<dbReference type="Gene3D" id="3.40.50.300">
    <property type="entry name" value="P-loop containing nucleotide triphosphate hydrolases"/>
    <property type="match status" value="2"/>
</dbReference>
<reference evidence="14" key="1">
    <citation type="submission" date="2020-10" db="EMBL/GenBank/DDBJ databases">
        <authorList>
            <person name="Kikuchi T."/>
        </authorList>
    </citation>
    <scope>NUCLEOTIDE SEQUENCE</scope>
    <source>
        <strain evidence="14">NKZ352</strain>
    </source>
</reference>
<dbReference type="CDD" id="cd18577">
    <property type="entry name" value="ABC_6TM_Pgp_ABCB1_D1_like"/>
    <property type="match status" value="2"/>
</dbReference>
<feature type="transmembrane region" description="Helical" evidence="11">
    <location>
        <begin position="289"/>
        <end position="312"/>
    </location>
</feature>
<feature type="transmembrane region" description="Helical" evidence="11">
    <location>
        <begin position="738"/>
        <end position="764"/>
    </location>
</feature>
<feature type="domain" description="ABC transporter" evidence="12">
    <location>
        <begin position="388"/>
        <end position="624"/>
    </location>
</feature>
<dbReference type="FunFam" id="1.20.1560.10:FF:000018">
    <property type="entry name" value="ATP-binding cassette subfamily B member 11"/>
    <property type="match status" value="1"/>
</dbReference>
<feature type="domain" description="ABC transmembrane type-1" evidence="13">
    <location>
        <begin position="697"/>
        <end position="984"/>
    </location>
</feature>
<proteinExistence type="inferred from homology"/>
<evidence type="ECO:0000256" key="8">
    <source>
        <dbReference type="ARBA" id="ARBA00022989"/>
    </source>
</evidence>
<dbReference type="InterPro" id="IPR011527">
    <property type="entry name" value="ABC1_TM_dom"/>
</dbReference>
<feature type="transmembrane region" description="Helical" evidence="11">
    <location>
        <begin position="1336"/>
        <end position="1358"/>
    </location>
</feature>
<keyword evidence="7" id="KW-0067">ATP-binding</keyword>
<evidence type="ECO:0000313" key="14">
    <source>
        <dbReference type="EMBL" id="CAD6198759.1"/>
    </source>
</evidence>
<dbReference type="Gene3D" id="1.20.1560.10">
    <property type="entry name" value="ABC transporter type 1, transmembrane domain"/>
    <property type="match status" value="2"/>
</dbReference>
<dbReference type="OrthoDB" id="6500128at2759"/>
<comment type="caution">
    <text evidence="14">The sequence shown here is derived from an EMBL/GenBank/DDBJ whole genome shotgun (WGS) entry which is preliminary data.</text>
</comment>
<keyword evidence="3" id="KW-0813">Transport</keyword>
<dbReference type="GO" id="GO:0140359">
    <property type="term" value="F:ABC-type transporter activity"/>
    <property type="evidence" value="ECO:0007669"/>
    <property type="project" value="InterPro"/>
</dbReference>
<evidence type="ECO:0000256" key="6">
    <source>
        <dbReference type="ARBA" id="ARBA00022741"/>
    </source>
</evidence>
<feature type="transmembrane region" description="Helical" evidence="11">
    <location>
        <begin position="348"/>
        <end position="365"/>
    </location>
</feature>
<name>A0A8S1HQP1_9PELO</name>
<dbReference type="CDD" id="cd03249">
    <property type="entry name" value="ABC_MTABC3_MDL1_MDL2"/>
    <property type="match status" value="2"/>
</dbReference>
<evidence type="ECO:0000259" key="13">
    <source>
        <dbReference type="PROSITE" id="PS50929"/>
    </source>
</evidence>
<dbReference type="PANTHER" id="PTHR24222">
    <property type="entry name" value="ABC TRANSPORTER B FAMILY"/>
    <property type="match status" value="1"/>
</dbReference>
<evidence type="ECO:0000256" key="11">
    <source>
        <dbReference type="SAM" id="Phobius"/>
    </source>
</evidence>
<protein>
    <submittedName>
        <fullName evidence="14">Uncharacterized protein</fullName>
    </submittedName>
</protein>
<dbReference type="GO" id="GO:0005886">
    <property type="term" value="C:plasma membrane"/>
    <property type="evidence" value="ECO:0007669"/>
    <property type="project" value="TreeGrafter"/>
</dbReference>
<keyword evidence="8 11" id="KW-1133">Transmembrane helix</keyword>
<dbReference type="GO" id="GO:0005524">
    <property type="term" value="F:ATP binding"/>
    <property type="evidence" value="ECO:0007669"/>
    <property type="project" value="UniProtKB-KW"/>
</dbReference>
<feature type="transmembrane region" description="Helical" evidence="11">
    <location>
        <begin position="819"/>
        <end position="839"/>
    </location>
</feature>
<sequence length="1485" mass="163619">MGSTKRPKAAGDESKQGLLAKFRSNKGESEVVETEKKVSLFQLFRYTSGWDKLMLLIGVLVACFTGLGMPLMTIIIGDTTQNFIDVTKVANFSTIPDFFKQAFSDYVIENCFKYVYLGIAVFISATVQALCFLTVCENMVNRLRRVFFKSVLRQDIPWFDKNTMGTMTSKLFDNLERVKEGTGDKLGLMIQSVAQFFGGFFIAFFYDWKLTLIMMSLSPFMIISGAFLSRLMATASKEESKKYAVAGGIAEEVLTSMRTVIAFNGQTYECERYENALKDGKATGVKKSIYVGLGLAATFAIMFSSYALAFWVGTNFVADGRMTGGTVLTVFFSVMMGSMALGQAGSQFAVVGTAIGAAGSLYEVIDRDPEIDAYSQEGLKPKNLEGKVELTNVQFSYPTRPDVTVLQDMSLTANPGETVALVGASGCGKSTIIQLLLRYYNPSSGKMTIDGIAIEDLNIDFLRNFIGVVSQEPNLFNTSIEQNIRYGREDITETEIFEALKKANAYDFVKSFPHGLKTLVGDRGTQMSGGQKQRIAIARALVRDPKILLLDEATSALDAESESVVQHALENASKGRTTIVIAHRLSTVRNADKIIAIREGKVVEVGTHSDLIALKGYYHELVNAQVFTDVTDPASPRDKSSSGPKSPTSTSERSDLIRMKSLTSAHRLKNELVVEGAKRVGIFGILKYARPEWGFIALAVTAAIIQGSVFPLFSLLFSQIIEVFSEKNVEKLRADGHFWALMFLVLGGLQSVMMMTQCSFFGVASENLTMRLRSKVYRNVLRMDATYFDSPRHSPGKISTRLASDAPNVKSALDYRLGSVFNCFVSVVLGVIIAFYFGWQMAIFTVSTFPLLGVGHAIQLKFLSGKAAGDNADLENSGKIALEAVENIRTVHSLTLQPRLCEQFESHLDKPHQNNQKKAVLQGLSYGFASSVFYFLYAAAFRFGLYLILEDIMMPIHVLRVLFAISFTVGGLGYASGYFPEYIKATYAAGLIFKMLKEEPRIDGMTDKGKKPLITGSVKLQDVYFKYPERADVPILQGLSIEVNPGETLALVGSSGCGKSTVISLLERLYDPLDGHVNLDGEDIREMNPTHLRSHIALVSQEPTLFDTSIRSNIVYGLEPGSYTEAQILDAAMKANIHKFVSELPEGYDTRVGEKGTQLSGGQKQRIAIARALIRNPRILLLDEATSALDTESEKLVQAALDAASQGRTCIVVAHRLSTVVNSNCIVVVHNGKVVEERSSDKSDEKEVEEEKLPKASLFGLLRYASATDRILLFVGFCCAIVTGLGLPMMSVMMGNVSQNFIDSANATMSNTTDCATKRQELSAFSSAVEGNCLKYTYWGSAIFVSSCVQAFCFANVCKHLTNRLRRNFFNSILRQNIGWFDSKHSGTLATSLFDNVERVQDGTGDKLGLLIQFLSQFVGGFAIGFYYNWYLTLIMMAFAPLMAICGVFIARLKRSLKKLSKCDATEGFRFKKQQLESFVDDQPL</sequence>
<gene>
    <name evidence="14" type="ORF">CAUJ_LOCUS14665</name>
</gene>
<dbReference type="Pfam" id="PF00664">
    <property type="entry name" value="ABC_membrane"/>
    <property type="match status" value="3"/>
</dbReference>
<feature type="transmembrane region" description="Helical" evidence="11">
    <location>
        <begin position="1408"/>
        <end position="1428"/>
    </location>
</feature>
<feature type="transmembrane region" description="Helical" evidence="11">
    <location>
        <begin position="955"/>
        <end position="975"/>
    </location>
</feature>
<feature type="domain" description="ABC transmembrane type-1" evidence="13">
    <location>
        <begin position="56"/>
        <end position="353"/>
    </location>
</feature>
<evidence type="ECO:0000256" key="5">
    <source>
        <dbReference type="ARBA" id="ARBA00022737"/>
    </source>
</evidence>
<accession>A0A8S1HQP1</accession>
<dbReference type="InterPro" id="IPR003439">
    <property type="entry name" value="ABC_transporter-like_ATP-bd"/>
</dbReference>
<keyword evidence="15" id="KW-1185">Reference proteome</keyword>
<evidence type="ECO:0000256" key="1">
    <source>
        <dbReference type="ARBA" id="ARBA00004141"/>
    </source>
</evidence>
<comment type="subcellular location">
    <subcellularLocation>
        <location evidence="1">Membrane</location>
        <topology evidence="1">Multi-pass membrane protein</topology>
    </subcellularLocation>
</comment>
<dbReference type="InterPro" id="IPR036640">
    <property type="entry name" value="ABC1_TM_sf"/>
</dbReference>
<dbReference type="EMBL" id="CAJGYM010000137">
    <property type="protein sequence ID" value="CAD6198759.1"/>
    <property type="molecule type" value="Genomic_DNA"/>
</dbReference>
<dbReference type="FunFam" id="3.40.50.300:FF:002283">
    <property type="entry name" value="p-GlycoProtein related"/>
    <property type="match status" value="1"/>
</dbReference>
<dbReference type="SUPFAM" id="SSF90123">
    <property type="entry name" value="ABC transporter transmembrane region"/>
    <property type="match status" value="3"/>
</dbReference>
<dbReference type="Proteomes" id="UP000835052">
    <property type="component" value="Unassembled WGS sequence"/>
</dbReference>
<dbReference type="InterPro" id="IPR003593">
    <property type="entry name" value="AAA+_ATPase"/>
</dbReference>
<evidence type="ECO:0000256" key="7">
    <source>
        <dbReference type="ARBA" id="ARBA00022840"/>
    </source>
</evidence>
<feature type="domain" description="ABC transmembrane type-1" evidence="13">
    <location>
        <begin position="1274"/>
        <end position="1459"/>
    </location>
</feature>
<evidence type="ECO:0000256" key="9">
    <source>
        <dbReference type="ARBA" id="ARBA00023136"/>
    </source>
</evidence>
<keyword evidence="6" id="KW-0547">Nucleotide-binding</keyword>
<dbReference type="SUPFAM" id="SSF52540">
    <property type="entry name" value="P-loop containing nucleoside triphosphate hydrolases"/>
    <property type="match status" value="2"/>
</dbReference>
<evidence type="ECO:0000256" key="3">
    <source>
        <dbReference type="ARBA" id="ARBA00022448"/>
    </source>
</evidence>
<feature type="transmembrane region" description="Helical" evidence="11">
    <location>
        <begin position="1434"/>
        <end position="1453"/>
    </location>
</feature>
<feature type="region of interest" description="Disordered" evidence="10">
    <location>
        <begin position="632"/>
        <end position="654"/>
    </location>
</feature>
<feature type="transmembrane region" description="Helical" evidence="11">
    <location>
        <begin position="693"/>
        <end position="717"/>
    </location>
</feature>
<dbReference type="PROSITE" id="PS00211">
    <property type="entry name" value="ABC_TRANSPORTER_1"/>
    <property type="match status" value="2"/>
</dbReference>
<dbReference type="InterPro" id="IPR027417">
    <property type="entry name" value="P-loop_NTPase"/>
</dbReference>
<dbReference type="FunFam" id="1.20.1560.10:FF:000121">
    <property type="entry name" value="ABC transporter B family member 9"/>
    <property type="match status" value="1"/>
</dbReference>
<dbReference type="SMART" id="SM00382">
    <property type="entry name" value="AAA"/>
    <property type="match status" value="2"/>
</dbReference>
<comment type="similarity">
    <text evidence="2">Belongs to the ABC transporter superfamily. ABCB family. Multidrug resistance exporter (TC 3.A.1.201) subfamily.</text>
</comment>
<evidence type="ECO:0000259" key="12">
    <source>
        <dbReference type="PROSITE" id="PS50893"/>
    </source>
</evidence>
<evidence type="ECO:0000256" key="4">
    <source>
        <dbReference type="ARBA" id="ARBA00022692"/>
    </source>
</evidence>
<dbReference type="PROSITE" id="PS50929">
    <property type="entry name" value="ABC_TM1F"/>
    <property type="match status" value="3"/>
</dbReference>
<dbReference type="InterPro" id="IPR017871">
    <property type="entry name" value="ABC_transporter-like_CS"/>
</dbReference>
<dbReference type="Pfam" id="PF00005">
    <property type="entry name" value="ABC_tran"/>
    <property type="match status" value="2"/>
</dbReference>
<evidence type="ECO:0000313" key="15">
    <source>
        <dbReference type="Proteomes" id="UP000835052"/>
    </source>
</evidence>
<evidence type="ECO:0000256" key="10">
    <source>
        <dbReference type="SAM" id="MobiDB-lite"/>
    </source>
</evidence>
<feature type="transmembrane region" description="Helical" evidence="11">
    <location>
        <begin position="186"/>
        <end position="206"/>
    </location>
</feature>
<feature type="transmembrane region" description="Helical" evidence="11">
    <location>
        <begin position="53"/>
        <end position="76"/>
    </location>
</feature>
<feature type="transmembrane region" description="Helical" evidence="11">
    <location>
        <begin position="324"/>
        <end position="341"/>
    </location>
</feature>
<dbReference type="CDD" id="cd18578">
    <property type="entry name" value="ABC_6TM_Pgp_ABCB1_D2_like"/>
    <property type="match status" value="1"/>
</dbReference>
<feature type="compositionally biased region" description="Low complexity" evidence="10">
    <location>
        <begin position="641"/>
        <end position="651"/>
    </location>
</feature>
<feature type="domain" description="ABC transporter" evidence="12">
    <location>
        <begin position="1018"/>
        <end position="1256"/>
    </location>
</feature>
<evidence type="ECO:0000256" key="2">
    <source>
        <dbReference type="ARBA" id="ARBA00007577"/>
    </source>
</evidence>
<keyword evidence="9 11" id="KW-0472">Membrane</keyword>
<dbReference type="InterPro" id="IPR039421">
    <property type="entry name" value="Type_1_exporter"/>
</dbReference>
<keyword evidence="5" id="KW-0677">Repeat</keyword>
<keyword evidence="4 11" id="KW-0812">Transmembrane</keyword>
<feature type="transmembrane region" description="Helical" evidence="11">
    <location>
        <begin position="212"/>
        <end position="233"/>
    </location>
</feature>
<feature type="transmembrane region" description="Helical" evidence="11">
    <location>
        <begin position="926"/>
        <end position="949"/>
    </location>
</feature>
<dbReference type="GO" id="GO:0016887">
    <property type="term" value="F:ATP hydrolysis activity"/>
    <property type="evidence" value="ECO:0007669"/>
    <property type="project" value="InterPro"/>
</dbReference>
<dbReference type="FunFam" id="3.40.50.300:FF:000916">
    <property type="entry name" value="ABC transporter B family member 9"/>
    <property type="match status" value="1"/>
</dbReference>